<sequence length="218" mass="23850">MIVPFKYTCENMLVYECHIAVNACAIHFLDDGINHERLFDDTVTLFSVIHIRSDTRLEGKVAIITGAASGIGEAAAKLFVENGAFVVVADIQEELALKVVASIAGPDHRAIYKKCDVTVEKQVEETVAFAIEKYGTLARYHVQQCRDHGFMGEHPRHGHGGGLRPNHGSKHVTEAALFLASDESSIYVNGHNLAVDGGFTVVDNSAAMRSQMLMKQKQ</sequence>
<proteinExistence type="inferred from homology"/>
<dbReference type="PRINTS" id="PR00081">
    <property type="entry name" value="GDHRDH"/>
</dbReference>
<dbReference type="PANTHER" id="PTHR42820">
    <property type="entry name" value="SHORT-CHAIN DEHYDROGENASE REDUCTASE"/>
    <property type="match status" value="1"/>
</dbReference>
<keyword evidence="3" id="KW-1185">Reference proteome</keyword>
<dbReference type="InterPro" id="IPR036291">
    <property type="entry name" value="NAD(P)-bd_dom_sf"/>
</dbReference>
<reference evidence="2" key="1">
    <citation type="submission" date="2020-08" db="EMBL/GenBank/DDBJ databases">
        <title>Plant Genome Project.</title>
        <authorList>
            <person name="Zhang R.-G."/>
        </authorList>
    </citation>
    <scope>NUCLEOTIDE SEQUENCE</scope>
    <source>
        <strain evidence="2">WSP0</strain>
        <tissue evidence="2">Leaf</tissue>
    </source>
</reference>
<evidence type="ECO:0000256" key="1">
    <source>
        <dbReference type="ARBA" id="ARBA00006484"/>
    </source>
</evidence>
<dbReference type="SUPFAM" id="SSF51735">
    <property type="entry name" value="NAD(P)-binding Rossmann-fold domains"/>
    <property type="match status" value="2"/>
</dbReference>
<dbReference type="PANTHER" id="PTHR42820:SF16">
    <property type="entry name" value="SHORT-CHAIN DEHYDROGENASE REDUCTASE 3B"/>
    <property type="match status" value="1"/>
</dbReference>
<dbReference type="Gene3D" id="3.40.50.720">
    <property type="entry name" value="NAD(P)-binding Rossmann-like Domain"/>
    <property type="match status" value="2"/>
</dbReference>
<dbReference type="Pfam" id="PF00106">
    <property type="entry name" value="adh_short"/>
    <property type="match status" value="1"/>
</dbReference>
<evidence type="ECO:0000313" key="3">
    <source>
        <dbReference type="Proteomes" id="UP000823749"/>
    </source>
</evidence>
<accession>A0AAV6KN11</accession>
<gene>
    <name evidence="2" type="ORF">RHGRI_011481</name>
</gene>
<dbReference type="InterPro" id="IPR002347">
    <property type="entry name" value="SDR_fam"/>
</dbReference>
<protein>
    <submittedName>
        <fullName evidence="2">Uncharacterized protein</fullName>
    </submittedName>
</protein>
<dbReference type="Proteomes" id="UP000823749">
    <property type="component" value="Chromosome 4"/>
</dbReference>
<comment type="similarity">
    <text evidence="1">Belongs to the short-chain dehydrogenases/reductases (SDR) family.</text>
</comment>
<dbReference type="AlphaFoldDB" id="A0AAV6KN11"/>
<dbReference type="EMBL" id="JACTNZ010000004">
    <property type="protein sequence ID" value="KAG5553602.1"/>
    <property type="molecule type" value="Genomic_DNA"/>
</dbReference>
<name>A0AAV6KN11_9ERIC</name>
<evidence type="ECO:0000313" key="2">
    <source>
        <dbReference type="EMBL" id="KAG5553602.1"/>
    </source>
</evidence>
<organism evidence="2 3">
    <name type="scientific">Rhododendron griersonianum</name>
    <dbReference type="NCBI Taxonomy" id="479676"/>
    <lineage>
        <taxon>Eukaryota</taxon>
        <taxon>Viridiplantae</taxon>
        <taxon>Streptophyta</taxon>
        <taxon>Embryophyta</taxon>
        <taxon>Tracheophyta</taxon>
        <taxon>Spermatophyta</taxon>
        <taxon>Magnoliopsida</taxon>
        <taxon>eudicotyledons</taxon>
        <taxon>Gunneridae</taxon>
        <taxon>Pentapetalae</taxon>
        <taxon>asterids</taxon>
        <taxon>Ericales</taxon>
        <taxon>Ericaceae</taxon>
        <taxon>Ericoideae</taxon>
        <taxon>Rhodoreae</taxon>
        <taxon>Rhododendron</taxon>
    </lineage>
</organism>
<comment type="caution">
    <text evidence="2">The sequence shown here is derived from an EMBL/GenBank/DDBJ whole genome shotgun (WGS) entry which is preliminary data.</text>
</comment>